<evidence type="ECO:0000256" key="1">
    <source>
        <dbReference type="SAM" id="MobiDB-lite"/>
    </source>
</evidence>
<accession>A0A1L6F9X4</accession>
<gene>
    <name evidence="2" type="ORF">Tchl_0851</name>
</gene>
<protein>
    <submittedName>
        <fullName evidence="2">Putative nucleotidyltransferase</fullName>
    </submittedName>
</protein>
<dbReference type="EMBL" id="CP018839">
    <property type="protein sequence ID" value="APR03715.1"/>
    <property type="molecule type" value="Genomic_DNA"/>
</dbReference>
<sequence length="218" mass="24418">MYNDRAFYPSAIMASHAHFSRSTGLRREIAALAARMMAEDGISDFGFAKRKAAKRLGATDADALPNNAEIETELRAWQALYQDEEQPERLFEMRSAAVEVMRLLADFHPYLTGGALDGTAGRYSELEIELFPESAKDVEIFFLNQDFAYEHREPRRPAPHTPEAVLSFDWDEVPVKVSVYPSAAERSGRRSQERARLPQVEALLDSAPGLSGARNETP</sequence>
<dbReference type="GO" id="GO:0016740">
    <property type="term" value="F:transferase activity"/>
    <property type="evidence" value="ECO:0007669"/>
    <property type="project" value="UniProtKB-KW"/>
</dbReference>
<dbReference type="STRING" id="96773.Tchl_0851"/>
<evidence type="ECO:0000313" key="2">
    <source>
        <dbReference type="EMBL" id="APR03715.1"/>
    </source>
</evidence>
<dbReference type="Proteomes" id="UP000185739">
    <property type="component" value="Chromosome"/>
</dbReference>
<feature type="compositionally biased region" description="Basic and acidic residues" evidence="1">
    <location>
        <begin position="186"/>
        <end position="196"/>
    </location>
</feature>
<proteinExistence type="predicted"/>
<reference evidence="2 3" key="1">
    <citation type="submission" date="2016-12" db="EMBL/GenBank/DDBJ databases">
        <title>Complete genome sequence of Thauera chlorobenzoica, a Betaproteobacterium degrading haloaromatics anaerobically to CO2 and halides.</title>
        <authorList>
            <person name="Goris T."/>
            <person name="Mergelsberg M."/>
            <person name="Boll M."/>
        </authorList>
    </citation>
    <scope>NUCLEOTIDE SEQUENCE [LARGE SCALE GENOMIC DNA]</scope>
    <source>
        <strain evidence="2 3">3CB1</strain>
    </source>
</reference>
<keyword evidence="3" id="KW-1185">Reference proteome</keyword>
<feature type="region of interest" description="Disordered" evidence="1">
    <location>
        <begin position="182"/>
        <end position="218"/>
    </location>
</feature>
<organism evidence="2 3">
    <name type="scientific">Thauera chlorobenzoica</name>
    <dbReference type="NCBI Taxonomy" id="96773"/>
    <lineage>
        <taxon>Bacteria</taxon>
        <taxon>Pseudomonadati</taxon>
        <taxon>Pseudomonadota</taxon>
        <taxon>Betaproteobacteria</taxon>
        <taxon>Rhodocyclales</taxon>
        <taxon>Zoogloeaceae</taxon>
        <taxon>Thauera</taxon>
    </lineage>
</organism>
<keyword evidence="2" id="KW-0808">Transferase</keyword>
<evidence type="ECO:0000313" key="3">
    <source>
        <dbReference type="Proteomes" id="UP000185739"/>
    </source>
</evidence>
<name>A0A1L6F9X4_9RHOO</name>
<dbReference type="AlphaFoldDB" id="A0A1L6F9X4"/>
<dbReference type="KEGG" id="tcl:Tchl_0851"/>